<organism evidence="3 4">
    <name type="scientific">Phormidesmis priestleyi Ana</name>
    <dbReference type="NCBI Taxonomy" id="1666911"/>
    <lineage>
        <taxon>Bacteria</taxon>
        <taxon>Bacillati</taxon>
        <taxon>Cyanobacteriota</taxon>
        <taxon>Cyanophyceae</taxon>
        <taxon>Leptolyngbyales</taxon>
        <taxon>Leptolyngbyaceae</taxon>
        <taxon>Phormidesmis</taxon>
    </lineage>
</organism>
<protein>
    <recommendedName>
        <fullName evidence="2">Glycosyl hydrolase-like 10 domain-containing protein</fullName>
    </recommendedName>
</protein>
<dbReference type="InterPro" id="IPR017853">
    <property type="entry name" value="GH"/>
</dbReference>
<reference evidence="3 4" key="1">
    <citation type="submission" date="2015-09" db="EMBL/GenBank/DDBJ databases">
        <title>Identification and resolution of microdiversity through metagenomic sequencing of parallel consortia.</title>
        <authorList>
            <person name="Nelson W.C."/>
            <person name="Romine M.F."/>
            <person name="Lindemann S.R."/>
        </authorList>
    </citation>
    <scope>NUCLEOTIDE SEQUENCE [LARGE SCALE GENOMIC DNA]</scope>
    <source>
        <strain evidence="3">Ana</strain>
    </source>
</reference>
<dbReference type="InterPro" id="IPR003790">
    <property type="entry name" value="GHL10"/>
</dbReference>
<keyword evidence="1" id="KW-0732">Signal</keyword>
<proteinExistence type="predicted"/>
<evidence type="ECO:0000256" key="1">
    <source>
        <dbReference type="ARBA" id="ARBA00022729"/>
    </source>
</evidence>
<evidence type="ECO:0000259" key="2">
    <source>
        <dbReference type="Pfam" id="PF02638"/>
    </source>
</evidence>
<dbReference type="Gene3D" id="3.20.20.80">
    <property type="entry name" value="Glycosidases"/>
    <property type="match status" value="1"/>
</dbReference>
<accession>A0A0P8BSR8</accession>
<dbReference type="InterPro" id="IPR052177">
    <property type="entry name" value="Divisome_Glycosyl_Hydrolase"/>
</dbReference>
<dbReference type="STRING" id="1666911.HLUCCA11_03925"/>
<feature type="domain" description="Glycosyl hydrolase-like 10" evidence="2">
    <location>
        <begin position="235"/>
        <end position="419"/>
    </location>
</feature>
<feature type="domain" description="Glycosyl hydrolase-like 10" evidence="2">
    <location>
        <begin position="95"/>
        <end position="215"/>
    </location>
</feature>
<dbReference type="SUPFAM" id="SSF51445">
    <property type="entry name" value="(Trans)glycosidases"/>
    <property type="match status" value="1"/>
</dbReference>
<evidence type="ECO:0000313" key="4">
    <source>
        <dbReference type="Proteomes" id="UP000050465"/>
    </source>
</evidence>
<sequence length="471" mass="54482">MLFSHFQTLTKHWHYFWHYLTGRTTSHTRKTSNQEFYKPTSLVQAFVVLTLALILLSSLGLRQAFLSDALQPPLTQSVSTADGPSIAEPLTAKGEIRGVWITNVASTVLFAPWGIPKAIGQLAEMHFNTLYPVVWNRGQSFYHSPTLRKLTGQSINPLIALTHPYEDPLQEMVRLGHRQGLRVIPWFEYGFMIPLNSAVARQHPEWLTSRHNGSHQLQKDMFETEAMPPDKKQGRWARLLNSHAPTQLGWLNPMHPSVQGLLIGLIEEVIDDYAVDGIQLDDHFSLPVEFGYDPYTVSMYQAEHWGQSPPNNPADADWIRWRAGKLSKFMNIVHARVKAKCPTCTISVSPNPAKFSYRFHLQDWRTWVRQGWVDELIVQLYRDDFAQFERELEKEPLQEALNRIPVGIGILTGTWRHPIAFEQIQRQVSSSREQHFSGVSFFYWDTLWSYFTPEAPKQRRQRFKQLFLSSY</sequence>
<comment type="caution">
    <text evidence="3">The sequence shown here is derived from an EMBL/GenBank/DDBJ whole genome shotgun (WGS) entry which is preliminary data.</text>
</comment>
<gene>
    <name evidence="3" type="ORF">HLUCCA11_03925</name>
</gene>
<dbReference type="PATRIC" id="fig|1666911.3.peg.3640"/>
<dbReference type="PANTHER" id="PTHR43405">
    <property type="entry name" value="GLYCOSYL HYDROLASE DIGH"/>
    <property type="match status" value="1"/>
</dbReference>
<dbReference type="PANTHER" id="PTHR43405:SF1">
    <property type="entry name" value="GLYCOSYL HYDROLASE DIGH"/>
    <property type="match status" value="1"/>
</dbReference>
<name>A0A0P8BSR8_9CYAN</name>
<evidence type="ECO:0000313" key="3">
    <source>
        <dbReference type="EMBL" id="KPQ37078.1"/>
    </source>
</evidence>
<dbReference type="Pfam" id="PF02638">
    <property type="entry name" value="GHL10"/>
    <property type="match status" value="2"/>
</dbReference>
<dbReference type="Proteomes" id="UP000050465">
    <property type="component" value="Unassembled WGS sequence"/>
</dbReference>
<dbReference type="AlphaFoldDB" id="A0A0P8BSR8"/>
<dbReference type="EMBL" id="LJZR01000003">
    <property type="protein sequence ID" value="KPQ37078.1"/>
    <property type="molecule type" value="Genomic_DNA"/>
</dbReference>